<accession>X0YU24</accession>
<comment type="caution">
    <text evidence="1">The sequence shown here is derived from an EMBL/GenBank/DDBJ whole genome shotgun (WGS) entry which is preliminary data.</text>
</comment>
<organism evidence="1">
    <name type="scientific">marine sediment metagenome</name>
    <dbReference type="NCBI Taxonomy" id="412755"/>
    <lineage>
        <taxon>unclassified sequences</taxon>
        <taxon>metagenomes</taxon>
        <taxon>ecological metagenomes</taxon>
    </lineage>
</organism>
<feature type="non-terminal residue" evidence="1">
    <location>
        <position position="1"/>
    </location>
</feature>
<reference evidence="1" key="1">
    <citation type="journal article" date="2014" name="Front. Microbiol.">
        <title>High frequency of phylogenetically diverse reductive dehalogenase-homologous genes in deep subseafloor sedimentary metagenomes.</title>
        <authorList>
            <person name="Kawai M."/>
            <person name="Futagami T."/>
            <person name="Toyoda A."/>
            <person name="Takaki Y."/>
            <person name="Nishi S."/>
            <person name="Hori S."/>
            <person name="Arai W."/>
            <person name="Tsubouchi T."/>
            <person name="Morono Y."/>
            <person name="Uchiyama I."/>
            <person name="Ito T."/>
            <person name="Fujiyama A."/>
            <person name="Inagaki F."/>
            <person name="Takami H."/>
        </authorList>
    </citation>
    <scope>NUCLEOTIDE SEQUENCE</scope>
    <source>
        <strain evidence="1">Expedition CK06-06</strain>
    </source>
</reference>
<proteinExistence type="predicted"/>
<evidence type="ECO:0000313" key="1">
    <source>
        <dbReference type="EMBL" id="GAG59745.1"/>
    </source>
</evidence>
<dbReference type="Gene3D" id="2.30.40.10">
    <property type="entry name" value="Urease, subunit C, domain 1"/>
    <property type="match status" value="1"/>
</dbReference>
<sequence>DGTVITMDNERNVIHNGCIAIEKGVILEVGDRNEISGKYKAKKTILQ</sequence>
<dbReference type="AlphaFoldDB" id="X0YU24"/>
<dbReference type="EMBL" id="BART01007563">
    <property type="protein sequence ID" value="GAG59745.1"/>
    <property type="molecule type" value="Genomic_DNA"/>
</dbReference>
<dbReference type="SUPFAM" id="SSF51338">
    <property type="entry name" value="Composite domain of metallo-dependent hydrolases"/>
    <property type="match status" value="1"/>
</dbReference>
<dbReference type="GO" id="GO:0016810">
    <property type="term" value="F:hydrolase activity, acting on carbon-nitrogen (but not peptide) bonds"/>
    <property type="evidence" value="ECO:0007669"/>
    <property type="project" value="InterPro"/>
</dbReference>
<protein>
    <submittedName>
        <fullName evidence="1">Uncharacterized protein</fullName>
    </submittedName>
</protein>
<gene>
    <name evidence="1" type="ORF">S01H4_17192</name>
</gene>
<name>X0YU24_9ZZZZ</name>
<dbReference type="InterPro" id="IPR011059">
    <property type="entry name" value="Metal-dep_hydrolase_composite"/>
</dbReference>